<reference evidence="1 2" key="1">
    <citation type="journal article" date="2012" name="Science">
        <title>The Paleozoic origin of enzymatic lignin decomposition reconstructed from 31 fungal genomes.</title>
        <authorList>
            <person name="Floudas D."/>
            <person name="Binder M."/>
            <person name="Riley R."/>
            <person name="Barry K."/>
            <person name="Blanchette R.A."/>
            <person name="Henrissat B."/>
            <person name="Martinez A.T."/>
            <person name="Otillar R."/>
            <person name="Spatafora J.W."/>
            <person name="Yadav J.S."/>
            <person name="Aerts A."/>
            <person name="Benoit I."/>
            <person name="Boyd A."/>
            <person name="Carlson A."/>
            <person name="Copeland A."/>
            <person name="Coutinho P.M."/>
            <person name="de Vries R.P."/>
            <person name="Ferreira P."/>
            <person name="Findley K."/>
            <person name="Foster B."/>
            <person name="Gaskell J."/>
            <person name="Glotzer D."/>
            <person name="Gorecki P."/>
            <person name="Heitman J."/>
            <person name="Hesse C."/>
            <person name="Hori C."/>
            <person name="Igarashi K."/>
            <person name="Jurgens J.A."/>
            <person name="Kallen N."/>
            <person name="Kersten P."/>
            <person name="Kohler A."/>
            <person name="Kuees U."/>
            <person name="Kumar T.K.A."/>
            <person name="Kuo A."/>
            <person name="LaButti K."/>
            <person name="Larrondo L.F."/>
            <person name="Lindquist E."/>
            <person name="Ling A."/>
            <person name="Lombard V."/>
            <person name="Lucas S."/>
            <person name="Lundell T."/>
            <person name="Martin R."/>
            <person name="McLaughlin D.J."/>
            <person name="Morgenstern I."/>
            <person name="Morin E."/>
            <person name="Murat C."/>
            <person name="Nagy L.G."/>
            <person name="Nolan M."/>
            <person name="Ohm R.A."/>
            <person name="Patyshakuliyeva A."/>
            <person name="Rokas A."/>
            <person name="Ruiz-Duenas F.J."/>
            <person name="Sabat G."/>
            <person name="Salamov A."/>
            <person name="Samejima M."/>
            <person name="Schmutz J."/>
            <person name="Slot J.C."/>
            <person name="St John F."/>
            <person name="Stenlid J."/>
            <person name="Sun H."/>
            <person name="Sun S."/>
            <person name="Syed K."/>
            <person name="Tsang A."/>
            <person name="Wiebenga A."/>
            <person name="Young D."/>
            <person name="Pisabarro A."/>
            <person name="Eastwood D.C."/>
            <person name="Martin F."/>
            <person name="Cullen D."/>
            <person name="Grigoriev I.V."/>
            <person name="Hibbett D.S."/>
        </authorList>
    </citation>
    <scope>NUCLEOTIDE SEQUENCE</scope>
    <source>
        <strain evidence="2">FP-58527</strain>
    </source>
</reference>
<dbReference type="InParanoid" id="S8FPB8"/>
<dbReference type="EMBL" id="KE504151">
    <property type="protein sequence ID" value="EPT00140.1"/>
    <property type="molecule type" value="Genomic_DNA"/>
</dbReference>
<accession>S8FPB8</accession>
<dbReference type="AlphaFoldDB" id="S8FPB8"/>
<name>S8FPB8_FOMSC</name>
<evidence type="ECO:0000313" key="2">
    <source>
        <dbReference type="Proteomes" id="UP000015241"/>
    </source>
</evidence>
<evidence type="ECO:0000313" key="1">
    <source>
        <dbReference type="EMBL" id="EPT00140.1"/>
    </source>
</evidence>
<dbReference type="STRING" id="743788.S8FPB8"/>
<proteinExistence type="predicted"/>
<sequence length="591" mass="64872">MLMRFFSAISQLVVLVQAALWLLMFLWGNMRSLCSYPIVSSTFRSCDTITSNLTVWAALPLLLGGQTPGMEQVINHTESHLDIIMDLSETRVASLDLAILVQSSGLEYRDQISGLINKVADDALDLNRALQILSSKIGAGFDRIISTNDHLYRILRASSAISRAHPNTKPCYISPLFQGLDLEGCLPDFASPNISHAYDRALQTYETVLRELIQSSTTSLLKATVFDADLVSLMGVIGGEKLEIDLTRKQLGGLWMLLGGNNHQLSRLARNEQVLNRIGEYSARSLRYAHSIQDALENMQRQLEDLRLVASGAVFADAAPPEVVLEMLARGLERLGTARAPGGDRVPRGFLEGCESVLFIASGSFTVSGQPTANQCTDWASGTIAVVQILPTRTAMFLINSADRSLSIVAEMTSDWAIVLMDEASFPLSYSTPAHLILPMKRTRLFGWTVGDRLFRVHLRDYNRRGFLALIRNFVVSLDVAIASAQSIQDQLQTYLAALPSDLADLHLQGVAVNNECRIVPLFTAPMERIPFISAGSFVPASEDDGAAVDEAMPEGYVDTADVYQPTIGHKYSQTTSQSVTHDFKDESELV</sequence>
<dbReference type="OrthoDB" id="2744237at2759"/>
<dbReference type="Proteomes" id="UP000015241">
    <property type="component" value="Unassembled WGS sequence"/>
</dbReference>
<dbReference type="HOGENOM" id="CLU_461535_0_0_1"/>
<organism evidence="1 2">
    <name type="scientific">Fomitopsis schrenkii</name>
    <name type="common">Brown rot fungus</name>
    <dbReference type="NCBI Taxonomy" id="2126942"/>
    <lineage>
        <taxon>Eukaryota</taxon>
        <taxon>Fungi</taxon>
        <taxon>Dikarya</taxon>
        <taxon>Basidiomycota</taxon>
        <taxon>Agaricomycotina</taxon>
        <taxon>Agaricomycetes</taxon>
        <taxon>Polyporales</taxon>
        <taxon>Fomitopsis</taxon>
    </lineage>
</organism>
<keyword evidence="2" id="KW-1185">Reference proteome</keyword>
<gene>
    <name evidence="1" type="ORF">FOMPIDRAFT_90779</name>
</gene>
<protein>
    <submittedName>
        <fullName evidence="1">Uncharacterized protein</fullName>
    </submittedName>
</protein>